<gene>
    <name evidence="1" type="ORF">PC117_g18017</name>
</gene>
<evidence type="ECO:0000313" key="1">
    <source>
        <dbReference type="EMBL" id="KAG2915430.1"/>
    </source>
</evidence>
<accession>A0A8T1C9V0</accession>
<organism evidence="1 2">
    <name type="scientific">Phytophthora cactorum</name>
    <dbReference type="NCBI Taxonomy" id="29920"/>
    <lineage>
        <taxon>Eukaryota</taxon>
        <taxon>Sar</taxon>
        <taxon>Stramenopiles</taxon>
        <taxon>Oomycota</taxon>
        <taxon>Peronosporomycetes</taxon>
        <taxon>Peronosporales</taxon>
        <taxon>Peronosporaceae</taxon>
        <taxon>Phytophthora</taxon>
    </lineage>
</organism>
<sequence length="78" mass="8806">MFFVHGDEATKQLVEIHERNYQRANQGGVGVTWAIPLVDNVFGLGKTTFGGENVEHYAIIRQRRKLAAFWILYAAATL</sequence>
<proteinExistence type="predicted"/>
<reference evidence="1" key="1">
    <citation type="submission" date="2018-10" db="EMBL/GenBank/DDBJ databases">
        <title>Effector identification in a new, highly contiguous assembly of the strawberry crown rot pathogen Phytophthora cactorum.</title>
        <authorList>
            <person name="Armitage A.D."/>
            <person name="Nellist C.F."/>
            <person name="Bates H."/>
            <person name="Vickerstaff R.J."/>
            <person name="Harrison R.J."/>
        </authorList>
    </citation>
    <scope>NUCLEOTIDE SEQUENCE</scope>
    <source>
        <strain evidence="1">4040</strain>
    </source>
</reference>
<dbReference type="AlphaFoldDB" id="A0A8T1C9V0"/>
<name>A0A8T1C9V0_9STRA</name>
<dbReference type="EMBL" id="RCMK01000704">
    <property type="protein sequence ID" value="KAG2915430.1"/>
    <property type="molecule type" value="Genomic_DNA"/>
</dbReference>
<dbReference type="Proteomes" id="UP000736787">
    <property type="component" value="Unassembled WGS sequence"/>
</dbReference>
<comment type="caution">
    <text evidence="1">The sequence shown here is derived from an EMBL/GenBank/DDBJ whole genome shotgun (WGS) entry which is preliminary data.</text>
</comment>
<evidence type="ECO:0000313" key="2">
    <source>
        <dbReference type="Proteomes" id="UP000736787"/>
    </source>
</evidence>
<protein>
    <submittedName>
        <fullName evidence="1">Uncharacterized protein</fullName>
    </submittedName>
</protein>